<dbReference type="GO" id="GO:0031992">
    <property type="term" value="F:energy transducer activity"/>
    <property type="evidence" value="ECO:0007669"/>
    <property type="project" value="InterPro"/>
</dbReference>
<feature type="transmembrane region" description="Helical" evidence="2">
    <location>
        <begin position="36"/>
        <end position="55"/>
    </location>
</feature>
<dbReference type="GO" id="GO:0098797">
    <property type="term" value="C:plasma membrane protein complex"/>
    <property type="evidence" value="ECO:0007669"/>
    <property type="project" value="TreeGrafter"/>
</dbReference>
<dbReference type="PRINTS" id="PR01374">
    <property type="entry name" value="TONBPROTEIN"/>
</dbReference>
<reference evidence="5 6" key="1">
    <citation type="submission" date="2017-08" db="EMBL/GenBank/DDBJ databases">
        <title>Complete genome sequence of Mucilaginibacter sp. strain BJC16-A31.</title>
        <authorList>
            <consortium name="Henan University of Science and Technology"/>
            <person name="You X."/>
        </authorList>
    </citation>
    <scope>NUCLEOTIDE SEQUENCE [LARGE SCALE GENOMIC DNA]</scope>
    <source>
        <strain evidence="5 6">BJC16-A31</strain>
    </source>
</reference>
<gene>
    <name evidence="5" type="ORF">MuYL_1881</name>
</gene>
<dbReference type="GO" id="GO:0015891">
    <property type="term" value="P:siderophore transport"/>
    <property type="evidence" value="ECO:0007669"/>
    <property type="project" value="InterPro"/>
</dbReference>
<dbReference type="RefSeq" id="WP_094570189.1">
    <property type="nucleotide sequence ID" value="NZ_CP022743.1"/>
</dbReference>
<evidence type="ECO:0000313" key="5">
    <source>
        <dbReference type="EMBL" id="ASU33777.1"/>
    </source>
</evidence>
<dbReference type="InterPro" id="IPR008756">
    <property type="entry name" value="Peptidase_M56"/>
</dbReference>
<dbReference type="EMBL" id="CP022743">
    <property type="protein sequence ID" value="ASU33777.1"/>
    <property type="molecule type" value="Genomic_DNA"/>
</dbReference>
<dbReference type="InterPro" id="IPR003538">
    <property type="entry name" value="TonB"/>
</dbReference>
<dbReference type="PANTHER" id="PTHR33446:SF2">
    <property type="entry name" value="PROTEIN TONB"/>
    <property type="match status" value="1"/>
</dbReference>
<organism evidence="5 6">
    <name type="scientific">Mucilaginibacter xinganensis</name>
    <dbReference type="NCBI Taxonomy" id="1234841"/>
    <lineage>
        <taxon>Bacteria</taxon>
        <taxon>Pseudomonadati</taxon>
        <taxon>Bacteroidota</taxon>
        <taxon>Sphingobacteriia</taxon>
        <taxon>Sphingobacteriales</taxon>
        <taxon>Sphingobacteriaceae</taxon>
        <taxon>Mucilaginibacter</taxon>
    </lineage>
</organism>
<protein>
    <submittedName>
        <fullName evidence="5">Uncharacterized protein</fullName>
    </submittedName>
</protein>
<keyword evidence="2" id="KW-1133">Transmembrane helix</keyword>
<feature type="transmembrane region" description="Helical" evidence="2">
    <location>
        <begin position="6"/>
        <end position="24"/>
    </location>
</feature>
<dbReference type="InterPro" id="IPR037682">
    <property type="entry name" value="TonB_C"/>
</dbReference>
<evidence type="ECO:0000313" key="6">
    <source>
        <dbReference type="Proteomes" id="UP000215002"/>
    </source>
</evidence>
<evidence type="ECO:0000256" key="1">
    <source>
        <dbReference type="SAM" id="MobiDB-lite"/>
    </source>
</evidence>
<sequence length="554" mass="61561">MSWLRYLLEANIYLGVFYLLYFSLLDKETYYKLNRAYLLCTPILSYIIPLVQIGSLRSSEGGRKVVATIIYNPALHQNSQTASTYFTVQNVLIYGYIIGTAVMLTLFILKISQLLKLTQAQKSLLHNKYKLVKIADTNTAFSFFNYVFIGTNVSGADTMIRHELVHIDQKHSVDIVFLELVKIVNWFNPFIYLLQRSLKTLHEYIADEHTAAYENDVLTYSSFLVSNAYGLSGSSISNSFFNYNLLKKRIIMLNQKRSGNLARLKYLAVVPISMGLLCMSTLAFSKSYGWIKIFPAKNSANLQTPPAQNRDVLKIKNADTITRLKLNTDKRIPPPPPPAPPQKVRSPDLVKVTNVKLSPASSKNTKSGDVVNLKLLPSSKSSIDSKPERPIAIANVKLAQVSAPSSDIKSEVNNARATATKRMQQKMPPPPPPVMPALGPFEALSKYVGRNTHYPARAFENKIIGSVIVQFTITNDHKLADISILKGIGTDCDEEVKRVINGFSGTVNADPGAYKLAVTYYLQGIAAPKTASADLFKKDPSFAGEIIIMGYPSK</sequence>
<dbReference type="Pfam" id="PF05569">
    <property type="entry name" value="Peptidase_M56"/>
    <property type="match status" value="1"/>
</dbReference>
<feature type="transmembrane region" description="Helical" evidence="2">
    <location>
        <begin position="91"/>
        <end position="109"/>
    </location>
</feature>
<dbReference type="Pfam" id="PF03544">
    <property type="entry name" value="TonB_C"/>
    <property type="match status" value="1"/>
</dbReference>
<proteinExistence type="predicted"/>
<feature type="region of interest" description="Disordered" evidence="1">
    <location>
        <begin position="324"/>
        <end position="348"/>
    </location>
</feature>
<dbReference type="OrthoDB" id="649093at2"/>
<keyword evidence="2" id="KW-0472">Membrane</keyword>
<evidence type="ECO:0000256" key="2">
    <source>
        <dbReference type="SAM" id="Phobius"/>
    </source>
</evidence>
<dbReference type="SUPFAM" id="SSF74653">
    <property type="entry name" value="TolA/TonB C-terminal domain"/>
    <property type="match status" value="1"/>
</dbReference>
<name>A0A223NV94_9SPHI</name>
<keyword evidence="6" id="KW-1185">Reference proteome</keyword>
<feature type="domain" description="Peptidase M56" evidence="4">
    <location>
        <begin position="158"/>
        <end position="253"/>
    </location>
</feature>
<dbReference type="Gene3D" id="3.30.1150.10">
    <property type="match status" value="1"/>
</dbReference>
<dbReference type="Proteomes" id="UP000215002">
    <property type="component" value="Chromosome"/>
</dbReference>
<feature type="domain" description="TonB C-terminal" evidence="3">
    <location>
        <begin position="451"/>
        <end position="501"/>
    </location>
</feature>
<accession>A0A223NV94</accession>
<dbReference type="KEGG" id="muc:MuYL_1881"/>
<dbReference type="GO" id="GO:0055085">
    <property type="term" value="P:transmembrane transport"/>
    <property type="evidence" value="ECO:0007669"/>
    <property type="project" value="InterPro"/>
</dbReference>
<evidence type="ECO:0000259" key="4">
    <source>
        <dbReference type="Pfam" id="PF05569"/>
    </source>
</evidence>
<feature type="transmembrane region" description="Helical" evidence="2">
    <location>
        <begin position="266"/>
        <end position="284"/>
    </location>
</feature>
<dbReference type="InterPro" id="IPR051045">
    <property type="entry name" value="TonB-dependent_transducer"/>
</dbReference>
<evidence type="ECO:0000259" key="3">
    <source>
        <dbReference type="Pfam" id="PF03544"/>
    </source>
</evidence>
<dbReference type="AlphaFoldDB" id="A0A223NV94"/>
<dbReference type="GO" id="GO:0030288">
    <property type="term" value="C:outer membrane-bounded periplasmic space"/>
    <property type="evidence" value="ECO:0007669"/>
    <property type="project" value="InterPro"/>
</dbReference>
<keyword evidence="2" id="KW-0812">Transmembrane</keyword>
<dbReference type="PANTHER" id="PTHR33446">
    <property type="entry name" value="PROTEIN TONB-RELATED"/>
    <property type="match status" value="1"/>
</dbReference>